<dbReference type="InterPro" id="IPR000719">
    <property type="entry name" value="Prot_kinase_dom"/>
</dbReference>
<dbReference type="InterPro" id="IPR011009">
    <property type="entry name" value="Kinase-like_dom_sf"/>
</dbReference>
<dbReference type="GO" id="GO:0005524">
    <property type="term" value="F:ATP binding"/>
    <property type="evidence" value="ECO:0007669"/>
    <property type="project" value="InterPro"/>
</dbReference>
<dbReference type="EMBL" id="MUJZ01030000">
    <property type="protein sequence ID" value="OTF77993.1"/>
    <property type="molecule type" value="Genomic_DNA"/>
</dbReference>
<dbReference type="FunFam" id="1.10.510.10:FF:001346">
    <property type="entry name" value="Uncharacterized protein"/>
    <property type="match status" value="1"/>
</dbReference>
<organism evidence="3 4">
    <name type="scientific">Euroglyphus maynei</name>
    <name type="common">Mayne's house dust mite</name>
    <dbReference type="NCBI Taxonomy" id="6958"/>
    <lineage>
        <taxon>Eukaryota</taxon>
        <taxon>Metazoa</taxon>
        <taxon>Ecdysozoa</taxon>
        <taxon>Arthropoda</taxon>
        <taxon>Chelicerata</taxon>
        <taxon>Arachnida</taxon>
        <taxon>Acari</taxon>
        <taxon>Acariformes</taxon>
        <taxon>Sarcoptiformes</taxon>
        <taxon>Astigmata</taxon>
        <taxon>Psoroptidia</taxon>
        <taxon>Analgoidea</taxon>
        <taxon>Pyroglyphidae</taxon>
        <taxon>Pyroglyphinae</taxon>
        <taxon>Euroglyphus</taxon>
    </lineage>
</organism>
<protein>
    <recommendedName>
        <fullName evidence="2">Protein kinase domain-containing protein</fullName>
    </recommendedName>
</protein>
<dbReference type="PROSITE" id="PS50011">
    <property type="entry name" value="PROTEIN_KINASE_DOM"/>
    <property type="match status" value="1"/>
</dbReference>
<evidence type="ECO:0000256" key="1">
    <source>
        <dbReference type="SAM" id="MobiDB-lite"/>
    </source>
</evidence>
<feature type="region of interest" description="Disordered" evidence="1">
    <location>
        <begin position="122"/>
        <end position="172"/>
    </location>
</feature>
<accession>A0A1Y3BDS8</accession>
<reference evidence="3 4" key="1">
    <citation type="submission" date="2017-03" db="EMBL/GenBank/DDBJ databases">
        <title>Genome Survey of Euroglyphus maynei.</title>
        <authorList>
            <person name="Arlian L.G."/>
            <person name="Morgan M.S."/>
            <person name="Rider S.D."/>
        </authorList>
    </citation>
    <scope>NUCLEOTIDE SEQUENCE [LARGE SCALE GENOMIC DNA]</scope>
    <source>
        <strain evidence="3">Arlian Lab</strain>
        <tissue evidence="3">Whole body</tissue>
    </source>
</reference>
<dbReference type="SMART" id="SM00219">
    <property type="entry name" value="TyrKc"/>
    <property type="match status" value="1"/>
</dbReference>
<dbReference type="AlphaFoldDB" id="A0A1Y3BDS8"/>
<comment type="caution">
    <text evidence="3">The sequence shown here is derived from an EMBL/GenBank/DDBJ whole genome shotgun (WGS) entry which is preliminary data.</text>
</comment>
<dbReference type="InterPro" id="IPR050122">
    <property type="entry name" value="RTK"/>
</dbReference>
<feature type="compositionally biased region" description="Low complexity" evidence="1">
    <location>
        <begin position="122"/>
        <end position="144"/>
    </location>
</feature>
<dbReference type="InterPro" id="IPR020635">
    <property type="entry name" value="Tyr_kinase_cat_dom"/>
</dbReference>
<sequence>MAPESINFRRFTTASDVWMFGVCIWEIFMLGKKPFPGVKNPDVIGLIECGDRLSKPSRCPEQLYELMLKCWRYEPDRRPSFRVIKRKIYDIYQNELGLIGAIARADIVNDLSDSKISLSSTSLGKEQSSSSSSSSSSFSRMHLSNSKKESNLSSQNSVLPSNKVSSSSSFFL</sequence>
<evidence type="ECO:0000259" key="2">
    <source>
        <dbReference type="PROSITE" id="PS50011"/>
    </source>
</evidence>
<evidence type="ECO:0000313" key="3">
    <source>
        <dbReference type="EMBL" id="OTF77993.1"/>
    </source>
</evidence>
<dbReference type="InterPro" id="IPR001245">
    <property type="entry name" value="Ser-Thr/Tyr_kinase_cat_dom"/>
</dbReference>
<name>A0A1Y3BDS8_EURMA</name>
<dbReference type="GO" id="GO:0043235">
    <property type="term" value="C:receptor complex"/>
    <property type="evidence" value="ECO:0007669"/>
    <property type="project" value="TreeGrafter"/>
</dbReference>
<keyword evidence="4" id="KW-1185">Reference proteome</keyword>
<dbReference type="GO" id="GO:0005886">
    <property type="term" value="C:plasma membrane"/>
    <property type="evidence" value="ECO:0007669"/>
    <property type="project" value="TreeGrafter"/>
</dbReference>
<dbReference type="GO" id="GO:0007169">
    <property type="term" value="P:cell surface receptor protein tyrosine kinase signaling pathway"/>
    <property type="evidence" value="ECO:0007669"/>
    <property type="project" value="TreeGrafter"/>
</dbReference>
<evidence type="ECO:0000313" key="4">
    <source>
        <dbReference type="Proteomes" id="UP000194236"/>
    </source>
</evidence>
<feature type="domain" description="Protein kinase" evidence="2">
    <location>
        <begin position="1"/>
        <end position="92"/>
    </location>
</feature>
<dbReference type="SUPFAM" id="SSF56112">
    <property type="entry name" value="Protein kinase-like (PK-like)"/>
    <property type="match status" value="1"/>
</dbReference>
<feature type="compositionally biased region" description="Low complexity" evidence="1">
    <location>
        <begin position="151"/>
        <end position="172"/>
    </location>
</feature>
<dbReference type="GO" id="GO:0004714">
    <property type="term" value="F:transmembrane receptor protein tyrosine kinase activity"/>
    <property type="evidence" value="ECO:0007669"/>
    <property type="project" value="TreeGrafter"/>
</dbReference>
<dbReference type="Proteomes" id="UP000194236">
    <property type="component" value="Unassembled WGS sequence"/>
</dbReference>
<dbReference type="PRINTS" id="PR00109">
    <property type="entry name" value="TYRKINASE"/>
</dbReference>
<dbReference type="PANTHER" id="PTHR24416:SF611">
    <property type="entry name" value="TYROSINE-PROTEIN KINASE TRANSMEMBRANE RECEPTOR ROR"/>
    <property type="match status" value="1"/>
</dbReference>
<gene>
    <name evidence="3" type="ORF">BLA29_012302</name>
</gene>
<dbReference type="Gene3D" id="1.10.510.10">
    <property type="entry name" value="Transferase(Phosphotransferase) domain 1"/>
    <property type="match status" value="1"/>
</dbReference>
<dbReference type="PANTHER" id="PTHR24416">
    <property type="entry name" value="TYROSINE-PROTEIN KINASE RECEPTOR"/>
    <property type="match status" value="1"/>
</dbReference>
<dbReference type="OrthoDB" id="535945at2759"/>
<proteinExistence type="predicted"/>
<dbReference type="Pfam" id="PF07714">
    <property type="entry name" value="PK_Tyr_Ser-Thr"/>
    <property type="match status" value="1"/>
</dbReference>